<protein>
    <submittedName>
        <fullName evidence="1">Uncharacterized protein</fullName>
    </submittedName>
</protein>
<dbReference type="EMBL" id="CP022743">
    <property type="protein sequence ID" value="ASU36085.1"/>
    <property type="molecule type" value="Genomic_DNA"/>
</dbReference>
<evidence type="ECO:0000313" key="2">
    <source>
        <dbReference type="Proteomes" id="UP000215002"/>
    </source>
</evidence>
<gene>
    <name evidence="1" type="ORF">MuYL_4200</name>
</gene>
<accession>A0A223P1T3</accession>
<dbReference type="KEGG" id="muc:MuYL_4200"/>
<dbReference type="Proteomes" id="UP000215002">
    <property type="component" value="Chromosome"/>
</dbReference>
<proteinExistence type="predicted"/>
<keyword evidence="2" id="KW-1185">Reference proteome</keyword>
<name>A0A223P1T3_9SPHI</name>
<reference evidence="1 2" key="1">
    <citation type="submission" date="2017-08" db="EMBL/GenBank/DDBJ databases">
        <title>Complete genome sequence of Mucilaginibacter sp. strain BJC16-A31.</title>
        <authorList>
            <consortium name="Henan University of Science and Technology"/>
            <person name="You X."/>
        </authorList>
    </citation>
    <scope>NUCLEOTIDE SEQUENCE [LARGE SCALE GENOMIC DNA]</scope>
    <source>
        <strain evidence="1 2">BJC16-A31</strain>
    </source>
</reference>
<organism evidence="1 2">
    <name type="scientific">Mucilaginibacter xinganensis</name>
    <dbReference type="NCBI Taxonomy" id="1234841"/>
    <lineage>
        <taxon>Bacteria</taxon>
        <taxon>Pseudomonadati</taxon>
        <taxon>Bacteroidota</taxon>
        <taxon>Sphingobacteriia</taxon>
        <taxon>Sphingobacteriales</taxon>
        <taxon>Sphingobacteriaceae</taxon>
        <taxon>Mucilaginibacter</taxon>
    </lineage>
</organism>
<dbReference type="AlphaFoldDB" id="A0A223P1T3"/>
<sequence>MYFRSAVADELFRKTQVDQKKDIHCEIMISQWIQFSFELFKTDYKLPFNGLN</sequence>
<evidence type="ECO:0000313" key="1">
    <source>
        <dbReference type="EMBL" id="ASU36085.1"/>
    </source>
</evidence>